<organism evidence="1">
    <name type="scientific">Rhizophora mucronata</name>
    <name type="common">Asiatic mangrove</name>
    <dbReference type="NCBI Taxonomy" id="61149"/>
    <lineage>
        <taxon>Eukaryota</taxon>
        <taxon>Viridiplantae</taxon>
        <taxon>Streptophyta</taxon>
        <taxon>Embryophyta</taxon>
        <taxon>Tracheophyta</taxon>
        <taxon>Spermatophyta</taxon>
        <taxon>Magnoliopsida</taxon>
        <taxon>eudicotyledons</taxon>
        <taxon>Gunneridae</taxon>
        <taxon>Pentapetalae</taxon>
        <taxon>rosids</taxon>
        <taxon>fabids</taxon>
        <taxon>Malpighiales</taxon>
        <taxon>Rhizophoraceae</taxon>
        <taxon>Rhizophora</taxon>
    </lineage>
</organism>
<dbReference type="AlphaFoldDB" id="A0A2P2J3Q5"/>
<sequence>MSNYLKRFLEQDTTVHIKISRSSHYQKIA</sequence>
<protein>
    <submittedName>
        <fullName evidence="1">Uncharacterized protein</fullName>
    </submittedName>
</protein>
<proteinExistence type="predicted"/>
<evidence type="ECO:0000313" key="1">
    <source>
        <dbReference type="EMBL" id="MBW87987.1"/>
    </source>
</evidence>
<accession>A0A2P2J3Q5</accession>
<reference evidence="1" key="1">
    <citation type="submission" date="2018-02" db="EMBL/GenBank/DDBJ databases">
        <title>Rhizophora mucronata_Transcriptome.</title>
        <authorList>
            <person name="Meera S.P."/>
            <person name="Sreeshan A."/>
            <person name="Augustine A."/>
        </authorList>
    </citation>
    <scope>NUCLEOTIDE SEQUENCE</scope>
    <source>
        <tissue evidence="1">Leaf</tissue>
    </source>
</reference>
<name>A0A2P2J3Q5_RHIMU</name>
<dbReference type="EMBL" id="GGEC01007504">
    <property type="protein sequence ID" value="MBW87987.1"/>
    <property type="molecule type" value="Transcribed_RNA"/>
</dbReference>